<organism evidence="1 2">
    <name type="scientific">Stephania cephalantha</name>
    <dbReference type="NCBI Taxonomy" id="152367"/>
    <lineage>
        <taxon>Eukaryota</taxon>
        <taxon>Viridiplantae</taxon>
        <taxon>Streptophyta</taxon>
        <taxon>Embryophyta</taxon>
        <taxon>Tracheophyta</taxon>
        <taxon>Spermatophyta</taxon>
        <taxon>Magnoliopsida</taxon>
        <taxon>Ranunculales</taxon>
        <taxon>Menispermaceae</taxon>
        <taxon>Menispermoideae</taxon>
        <taxon>Cissampelideae</taxon>
        <taxon>Stephania</taxon>
    </lineage>
</organism>
<protein>
    <submittedName>
        <fullName evidence="1">Uncharacterized protein</fullName>
    </submittedName>
</protein>
<reference evidence="1 2" key="1">
    <citation type="submission" date="2024-01" db="EMBL/GenBank/DDBJ databases">
        <title>Genome assemblies of Stephania.</title>
        <authorList>
            <person name="Yang L."/>
        </authorList>
    </citation>
    <scope>NUCLEOTIDE SEQUENCE [LARGE SCALE GENOMIC DNA]</scope>
    <source>
        <strain evidence="1">JXDWG</strain>
        <tissue evidence="1">Leaf</tissue>
    </source>
</reference>
<gene>
    <name evidence="1" type="ORF">Scep_018381</name>
</gene>
<dbReference type="EMBL" id="JBBNAG010000007">
    <property type="protein sequence ID" value="KAK9120288.1"/>
    <property type="molecule type" value="Genomic_DNA"/>
</dbReference>
<proteinExistence type="predicted"/>
<accession>A0AAP0ISR1</accession>
<sequence length="84" mass="9323">MLVGTIYPLEVSHRVKRAPPNMTHTPKPSSCCDAHKGSLPCNPKKIPTSLKQLKPHSFLQTSLATMQQLLHFLPSKRTQPPDSP</sequence>
<dbReference type="AlphaFoldDB" id="A0AAP0ISR1"/>
<evidence type="ECO:0000313" key="2">
    <source>
        <dbReference type="Proteomes" id="UP001419268"/>
    </source>
</evidence>
<name>A0AAP0ISR1_9MAGN</name>
<dbReference type="Proteomes" id="UP001419268">
    <property type="component" value="Unassembled WGS sequence"/>
</dbReference>
<keyword evidence="2" id="KW-1185">Reference proteome</keyword>
<evidence type="ECO:0000313" key="1">
    <source>
        <dbReference type="EMBL" id="KAK9120288.1"/>
    </source>
</evidence>
<comment type="caution">
    <text evidence="1">The sequence shown here is derived from an EMBL/GenBank/DDBJ whole genome shotgun (WGS) entry which is preliminary data.</text>
</comment>